<evidence type="ECO:0000313" key="9">
    <source>
        <dbReference type="Proteomes" id="UP000539953"/>
    </source>
</evidence>
<dbReference type="InterPro" id="IPR012349">
    <property type="entry name" value="Split_barrel_FMN-bd"/>
</dbReference>
<dbReference type="AlphaFoldDB" id="A0A7W8CXN4"/>
<feature type="domain" description="4Fe-4S ferredoxin-type" evidence="7">
    <location>
        <begin position="146"/>
        <end position="171"/>
    </location>
</feature>
<gene>
    <name evidence="8" type="ORF">HNQ47_000150</name>
</gene>
<proteinExistence type="predicted"/>
<dbReference type="Proteomes" id="UP000539953">
    <property type="component" value="Unassembled WGS sequence"/>
</dbReference>
<evidence type="ECO:0000256" key="4">
    <source>
        <dbReference type="ARBA" id="ARBA00022723"/>
    </source>
</evidence>
<comment type="caution">
    <text evidence="8">The sequence shown here is derived from an EMBL/GenBank/DDBJ whole genome shotgun (WGS) entry which is preliminary data.</text>
</comment>
<evidence type="ECO:0000256" key="1">
    <source>
        <dbReference type="ARBA" id="ARBA00001966"/>
    </source>
</evidence>
<dbReference type="EMBL" id="JACHHK010000001">
    <property type="protein sequence ID" value="MBB5182147.1"/>
    <property type="molecule type" value="Genomic_DNA"/>
</dbReference>
<dbReference type="GO" id="GO:0051539">
    <property type="term" value="F:4 iron, 4 sulfur cluster binding"/>
    <property type="evidence" value="ECO:0007669"/>
    <property type="project" value="UniProtKB-KW"/>
</dbReference>
<dbReference type="PROSITE" id="PS00198">
    <property type="entry name" value="4FE4S_FER_1"/>
    <property type="match status" value="2"/>
</dbReference>
<dbReference type="InterPro" id="IPR011576">
    <property type="entry name" value="Pyridox_Oxase_N"/>
</dbReference>
<dbReference type="PANTHER" id="PTHR24960:SF79">
    <property type="entry name" value="PHOTOSYSTEM I IRON-SULFUR CENTER"/>
    <property type="match status" value="1"/>
</dbReference>
<dbReference type="RefSeq" id="WP_183326606.1">
    <property type="nucleotide sequence ID" value="NZ_JACHHK010000001.1"/>
</dbReference>
<sequence>MNAQDCLQMLREIKDVSFATVDEKGMPHNRIIDVMIVEEDRLVFCTGRGKDFYHQLIGNPHVAISALNKNWQMIRLTGAVRKLDDQKKWIDRIFEENPSMNDVYPGESRYILDPFAIESGAVEFFDLGTSPIHRESFSFGESKVQAKGFRITDACIGCGTCQRNCPQQAIDAGMPYVIRQDSCLHCGLCYENCPVQAIINRNEE</sequence>
<keyword evidence="5" id="KW-0408">Iron</keyword>
<dbReference type="Gene3D" id="3.30.70.20">
    <property type="match status" value="1"/>
</dbReference>
<comment type="cofactor">
    <cofactor evidence="1">
        <name>[4Fe-4S] cluster</name>
        <dbReference type="ChEBI" id="CHEBI:49883"/>
    </cofactor>
</comment>
<dbReference type="SUPFAM" id="SSF50475">
    <property type="entry name" value="FMN-binding split barrel"/>
    <property type="match status" value="1"/>
</dbReference>
<dbReference type="InterPro" id="IPR050157">
    <property type="entry name" value="PSI_iron-sulfur_center"/>
</dbReference>
<dbReference type="InterPro" id="IPR017900">
    <property type="entry name" value="4Fe4S_Fe_S_CS"/>
</dbReference>
<dbReference type="Gene3D" id="2.30.110.10">
    <property type="entry name" value="Electron Transport, Fmn-binding Protein, Chain A"/>
    <property type="match status" value="1"/>
</dbReference>
<organism evidence="8 9">
    <name type="scientific">Catenisphaera adipataccumulans</name>
    <dbReference type="NCBI Taxonomy" id="700500"/>
    <lineage>
        <taxon>Bacteria</taxon>
        <taxon>Bacillati</taxon>
        <taxon>Bacillota</taxon>
        <taxon>Erysipelotrichia</taxon>
        <taxon>Erysipelotrichales</taxon>
        <taxon>Erysipelotrichaceae</taxon>
        <taxon>Catenisphaera</taxon>
    </lineage>
</organism>
<keyword evidence="9" id="KW-1185">Reference proteome</keyword>
<evidence type="ECO:0000256" key="2">
    <source>
        <dbReference type="ARBA" id="ARBA00003532"/>
    </source>
</evidence>
<keyword evidence="3" id="KW-0004">4Fe-4S</keyword>
<protein>
    <submittedName>
        <fullName evidence="8">Putative pyridoxamine 5'-phosphate oxidase family protein</fullName>
    </submittedName>
</protein>
<evidence type="ECO:0000313" key="8">
    <source>
        <dbReference type="EMBL" id="MBB5182147.1"/>
    </source>
</evidence>
<dbReference type="GO" id="GO:0046872">
    <property type="term" value="F:metal ion binding"/>
    <property type="evidence" value="ECO:0007669"/>
    <property type="project" value="UniProtKB-KW"/>
</dbReference>
<comment type="function">
    <text evidence="2">Ferredoxins are iron-sulfur proteins that transfer electrons in a wide variety of metabolic reactions.</text>
</comment>
<dbReference type="Pfam" id="PF12838">
    <property type="entry name" value="Fer4_7"/>
    <property type="match status" value="1"/>
</dbReference>
<dbReference type="Pfam" id="PF01243">
    <property type="entry name" value="PNPOx_N"/>
    <property type="match status" value="1"/>
</dbReference>
<keyword evidence="6" id="KW-0411">Iron-sulfur</keyword>
<dbReference type="InterPro" id="IPR017896">
    <property type="entry name" value="4Fe4S_Fe-S-bd"/>
</dbReference>
<dbReference type="PANTHER" id="PTHR24960">
    <property type="entry name" value="PHOTOSYSTEM I IRON-SULFUR CENTER-RELATED"/>
    <property type="match status" value="1"/>
</dbReference>
<evidence type="ECO:0000256" key="3">
    <source>
        <dbReference type="ARBA" id="ARBA00022485"/>
    </source>
</evidence>
<dbReference type="PROSITE" id="PS51379">
    <property type="entry name" value="4FE4S_FER_2"/>
    <property type="match status" value="2"/>
</dbReference>
<dbReference type="SUPFAM" id="SSF54862">
    <property type="entry name" value="4Fe-4S ferredoxins"/>
    <property type="match status" value="1"/>
</dbReference>
<name>A0A7W8CXN4_9FIRM</name>
<reference evidence="8 9" key="1">
    <citation type="submission" date="2020-08" db="EMBL/GenBank/DDBJ databases">
        <title>Genomic Encyclopedia of Type Strains, Phase IV (KMG-IV): sequencing the most valuable type-strain genomes for metagenomic binning, comparative biology and taxonomic classification.</title>
        <authorList>
            <person name="Goeker M."/>
        </authorList>
    </citation>
    <scope>NUCLEOTIDE SEQUENCE [LARGE SCALE GENOMIC DNA]</scope>
    <source>
        <strain evidence="8 9">DSM 25799</strain>
    </source>
</reference>
<evidence type="ECO:0000256" key="6">
    <source>
        <dbReference type="ARBA" id="ARBA00023014"/>
    </source>
</evidence>
<accession>A0A7W8CXN4</accession>
<keyword evidence="4" id="KW-0479">Metal-binding</keyword>
<feature type="domain" description="4Fe-4S ferredoxin-type" evidence="7">
    <location>
        <begin position="174"/>
        <end position="204"/>
    </location>
</feature>
<evidence type="ECO:0000259" key="7">
    <source>
        <dbReference type="PROSITE" id="PS51379"/>
    </source>
</evidence>
<evidence type="ECO:0000256" key="5">
    <source>
        <dbReference type="ARBA" id="ARBA00023004"/>
    </source>
</evidence>